<dbReference type="InterPro" id="IPR005467">
    <property type="entry name" value="His_kinase_dom"/>
</dbReference>
<evidence type="ECO:0000256" key="2">
    <source>
        <dbReference type="ARBA" id="ARBA00012438"/>
    </source>
</evidence>
<dbReference type="PANTHER" id="PTHR43065">
    <property type="entry name" value="SENSOR HISTIDINE KINASE"/>
    <property type="match status" value="1"/>
</dbReference>
<dbReference type="InterPro" id="IPR036890">
    <property type="entry name" value="HATPase_C_sf"/>
</dbReference>
<dbReference type="InterPro" id="IPR004358">
    <property type="entry name" value="Sig_transdc_His_kin-like_C"/>
</dbReference>
<dbReference type="EMBL" id="SSFD01000172">
    <property type="protein sequence ID" value="TXH84640.1"/>
    <property type="molecule type" value="Genomic_DNA"/>
</dbReference>
<dbReference type="InterPro" id="IPR000014">
    <property type="entry name" value="PAS"/>
</dbReference>
<dbReference type="InterPro" id="IPR013656">
    <property type="entry name" value="PAS_4"/>
</dbReference>
<reference evidence="7 8" key="1">
    <citation type="submission" date="2018-09" db="EMBL/GenBank/DDBJ databases">
        <title>Metagenome Assembled Genomes from an Advanced Water Purification Facility.</title>
        <authorList>
            <person name="Stamps B.W."/>
            <person name="Spear J.R."/>
        </authorList>
    </citation>
    <scope>NUCLEOTIDE SEQUENCE [LARGE SCALE GENOMIC DNA]</scope>
    <source>
        <strain evidence="7">Bin_27_1</strain>
    </source>
</reference>
<evidence type="ECO:0000256" key="1">
    <source>
        <dbReference type="ARBA" id="ARBA00000085"/>
    </source>
</evidence>
<sequence length="656" mass="71280">MTAMSKPDDDSDPETPRHATLQAALDLIDQGFTLIDRDLRLVAWNRTFLQLLEFPDTLAYRGAPFDGFIRYNAERGEYGEGDIDEVVRQRVQAARAFEPHSFERVRPDGTVIRVRGVPVPGHGFVTVYTDVTSQRNAELAIQQHAAALEVQVAQRTAELERSSAQLRLITDSVPALIAYFDADRRYRYINRGYHEWFGLNPAHPERISAKAYLGAATYAGIKHNVFRALGGESVSFEYDVTTKMGKALVARTTLIPEIRADGTVAGCFELTFDITEQLRAQAMLVQAQKMEALGQLTGGLAHDFNNILTVVLGNLEALRRERRDSGDVAEYVTPAIEAARRGAELIRRLLSFARKQPLVVRETEAGAVVTEVLRLVQRSIPEDRRLTAEGADVAAWALTDPQLLQSSLLNLILNARDATATGGHIALTAAPRELGTEAAARLELEAGTYVAVSVADDGCGMDEATLARVFEPFFTTKGMGSGTGLGMAMVYGFVKQSGGGIEVRSRPGQGTTVTLWLPACDPPDTGDLAAQDQQDAGRGPQGLALLVEDDRQVRQVVRRDLLALGYSVLEAENGSEALAILDRTPSIALVLTDMVMPGGIDGRVVATHARVHCRVPRVALMSGYAADAAPDDWLPVLGKPFTRGQLAAWLDQAASK</sequence>
<dbReference type="Pfam" id="PF00512">
    <property type="entry name" value="HisKA"/>
    <property type="match status" value="1"/>
</dbReference>
<accession>A0A5C7SLX9</accession>
<dbReference type="SUPFAM" id="SSF55785">
    <property type="entry name" value="PYP-like sensor domain (PAS domain)"/>
    <property type="match status" value="2"/>
</dbReference>
<feature type="domain" description="Histidine kinase" evidence="5">
    <location>
        <begin position="299"/>
        <end position="521"/>
    </location>
</feature>
<dbReference type="AlphaFoldDB" id="A0A5C7SLX9"/>
<proteinExistence type="predicted"/>
<dbReference type="Gene3D" id="3.30.450.20">
    <property type="entry name" value="PAS domain"/>
    <property type="match status" value="2"/>
</dbReference>
<gene>
    <name evidence="7" type="ORF">E6Q80_11015</name>
</gene>
<feature type="domain" description="Response regulatory" evidence="6">
    <location>
        <begin position="543"/>
        <end position="654"/>
    </location>
</feature>
<evidence type="ECO:0000256" key="3">
    <source>
        <dbReference type="ARBA" id="ARBA00022553"/>
    </source>
</evidence>
<protein>
    <recommendedName>
        <fullName evidence="2">histidine kinase</fullName>
        <ecNumber evidence="2">2.7.13.3</ecNumber>
    </recommendedName>
</protein>
<dbReference type="Gene3D" id="3.30.565.10">
    <property type="entry name" value="Histidine kinase-like ATPase, C-terminal domain"/>
    <property type="match status" value="1"/>
</dbReference>
<dbReference type="SMART" id="SM00448">
    <property type="entry name" value="REC"/>
    <property type="match status" value="1"/>
</dbReference>
<dbReference type="PROSITE" id="PS50110">
    <property type="entry name" value="RESPONSE_REGULATORY"/>
    <property type="match status" value="1"/>
</dbReference>
<dbReference type="Gene3D" id="3.40.50.2300">
    <property type="match status" value="1"/>
</dbReference>
<dbReference type="CDD" id="cd00082">
    <property type="entry name" value="HisKA"/>
    <property type="match status" value="1"/>
</dbReference>
<dbReference type="SMART" id="SM00387">
    <property type="entry name" value="HATPase_c"/>
    <property type="match status" value="1"/>
</dbReference>
<dbReference type="SMART" id="SM00091">
    <property type="entry name" value="PAS"/>
    <property type="match status" value="2"/>
</dbReference>
<dbReference type="SUPFAM" id="SSF47384">
    <property type="entry name" value="Homodimeric domain of signal transducing histidine kinase"/>
    <property type="match status" value="1"/>
</dbReference>
<dbReference type="GO" id="GO:0000155">
    <property type="term" value="F:phosphorelay sensor kinase activity"/>
    <property type="evidence" value="ECO:0007669"/>
    <property type="project" value="InterPro"/>
</dbReference>
<dbReference type="Gene3D" id="1.10.287.130">
    <property type="match status" value="1"/>
</dbReference>
<dbReference type="PROSITE" id="PS50109">
    <property type="entry name" value="HIS_KIN"/>
    <property type="match status" value="1"/>
</dbReference>
<name>A0A5C7SLX9_THASP</name>
<evidence type="ECO:0000259" key="5">
    <source>
        <dbReference type="PROSITE" id="PS50109"/>
    </source>
</evidence>
<dbReference type="SUPFAM" id="SSF55874">
    <property type="entry name" value="ATPase domain of HSP90 chaperone/DNA topoisomerase II/histidine kinase"/>
    <property type="match status" value="1"/>
</dbReference>
<evidence type="ECO:0000256" key="4">
    <source>
        <dbReference type="PROSITE-ProRule" id="PRU00169"/>
    </source>
</evidence>
<dbReference type="InterPro" id="IPR003594">
    <property type="entry name" value="HATPase_dom"/>
</dbReference>
<dbReference type="EC" id="2.7.13.3" evidence="2"/>
<evidence type="ECO:0000313" key="8">
    <source>
        <dbReference type="Proteomes" id="UP000321192"/>
    </source>
</evidence>
<evidence type="ECO:0000259" key="6">
    <source>
        <dbReference type="PROSITE" id="PS50110"/>
    </source>
</evidence>
<dbReference type="Proteomes" id="UP000321192">
    <property type="component" value="Unassembled WGS sequence"/>
</dbReference>
<keyword evidence="3 4" id="KW-0597">Phosphoprotein</keyword>
<feature type="modified residue" description="4-aspartylphosphate" evidence="4">
    <location>
        <position position="593"/>
    </location>
</feature>
<dbReference type="SUPFAM" id="SSF52172">
    <property type="entry name" value="CheY-like"/>
    <property type="match status" value="1"/>
</dbReference>
<evidence type="ECO:0000313" key="7">
    <source>
        <dbReference type="EMBL" id="TXH84640.1"/>
    </source>
</evidence>
<dbReference type="InterPro" id="IPR035965">
    <property type="entry name" value="PAS-like_dom_sf"/>
</dbReference>
<dbReference type="Pfam" id="PF02518">
    <property type="entry name" value="HATPase_c"/>
    <property type="match status" value="1"/>
</dbReference>
<dbReference type="PANTHER" id="PTHR43065:SF42">
    <property type="entry name" value="TWO-COMPONENT SENSOR PPRA"/>
    <property type="match status" value="1"/>
</dbReference>
<organism evidence="7 8">
    <name type="scientific">Thauera aminoaromatica</name>
    <dbReference type="NCBI Taxonomy" id="164330"/>
    <lineage>
        <taxon>Bacteria</taxon>
        <taxon>Pseudomonadati</taxon>
        <taxon>Pseudomonadota</taxon>
        <taxon>Betaproteobacteria</taxon>
        <taxon>Rhodocyclales</taxon>
        <taxon>Zoogloeaceae</taxon>
        <taxon>Thauera</taxon>
    </lineage>
</organism>
<dbReference type="Pfam" id="PF12860">
    <property type="entry name" value="PAS_7"/>
    <property type="match status" value="1"/>
</dbReference>
<dbReference type="InterPro" id="IPR011006">
    <property type="entry name" value="CheY-like_superfamily"/>
</dbReference>
<dbReference type="Pfam" id="PF08448">
    <property type="entry name" value="PAS_4"/>
    <property type="match status" value="1"/>
</dbReference>
<dbReference type="PRINTS" id="PR00344">
    <property type="entry name" value="BCTRLSENSOR"/>
</dbReference>
<dbReference type="SMART" id="SM00388">
    <property type="entry name" value="HisKA"/>
    <property type="match status" value="1"/>
</dbReference>
<dbReference type="InterPro" id="IPR001789">
    <property type="entry name" value="Sig_transdc_resp-reg_receiver"/>
</dbReference>
<dbReference type="Pfam" id="PF00072">
    <property type="entry name" value="Response_reg"/>
    <property type="match status" value="1"/>
</dbReference>
<dbReference type="InterPro" id="IPR003661">
    <property type="entry name" value="HisK_dim/P_dom"/>
</dbReference>
<dbReference type="InterPro" id="IPR036097">
    <property type="entry name" value="HisK_dim/P_sf"/>
</dbReference>
<comment type="catalytic activity">
    <reaction evidence="1">
        <text>ATP + protein L-histidine = ADP + protein N-phospho-L-histidine.</text>
        <dbReference type="EC" id="2.7.13.3"/>
    </reaction>
</comment>
<comment type="caution">
    <text evidence="7">The sequence shown here is derived from an EMBL/GenBank/DDBJ whole genome shotgun (WGS) entry which is preliminary data.</text>
</comment>